<dbReference type="KEGG" id="pri:PRIO_4142"/>
<dbReference type="EMBL" id="LN831776">
    <property type="protein sequence ID" value="CQR56544.1"/>
    <property type="molecule type" value="Genomic_DNA"/>
</dbReference>
<organism evidence="1 2">
    <name type="scientific">Paenibacillus riograndensis SBR5</name>
    <dbReference type="NCBI Taxonomy" id="1073571"/>
    <lineage>
        <taxon>Bacteria</taxon>
        <taxon>Bacillati</taxon>
        <taxon>Bacillota</taxon>
        <taxon>Bacilli</taxon>
        <taxon>Bacillales</taxon>
        <taxon>Paenibacillaceae</taxon>
        <taxon>Paenibacillus</taxon>
        <taxon>Paenibacillus sonchi group</taxon>
    </lineage>
</organism>
<proteinExistence type="predicted"/>
<name>A0A0E4HF75_9BACL</name>
<dbReference type="RefSeq" id="WP_046504390.1">
    <property type="nucleotide sequence ID" value="NZ_LN831776.1"/>
</dbReference>
<dbReference type="HOGENOM" id="CLU_1015063_0_0_9"/>
<reference evidence="2" key="1">
    <citation type="submission" date="2015-03" db="EMBL/GenBank/DDBJ databases">
        <authorList>
            <person name="Wibberg D."/>
        </authorList>
    </citation>
    <scope>NUCLEOTIDE SEQUENCE [LARGE SCALE GENOMIC DNA]</scope>
</reference>
<gene>
    <name evidence="1" type="ORF">PRIO_4142</name>
</gene>
<dbReference type="Proteomes" id="UP000033163">
    <property type="component" value="Chromosome I"/>
</dbReference>
<evidence type="ECO:0000313" key="2">
    <source>
        <dbReference type="Proteomes" id="UP000033163"/>
    </source>
</evidence>
<protein>
    <submittedName>
        <fullName evidence="1">Uncharacterized protein</fullName>
    </submittedName>
</protein>
<accession>A0A0E4HF75</accession>
<dbReference type="PATRIC" id="fig|1073571.4.peg.4430"/>
<sequence length="274" mass="31380">MYHNFLLVQKVNEHADFKVHFATGQYINWTYETMRSPSKKLNNPMFPIIITDQRVTIQEKPKGRETSCYRISENKIRFIDDYGVPDGFLICITGPEGYLPKLIKFGPKPNLYMEGFPHRNPGIFDFYVNATTREASILVHTTERSLFSMAVDFEKYDGDFSVHRRTNYHDAFDLTIALNAGRFETVTKKDVRDIMPNILEPESEKIVEVMNELIDHLNTKQDSSVPNSLKLKIAHVFNSVLATSSATVTVVDSYMNNGSVGKMIKTLIEYFSQG</sequence>
<evidence type="ECO:0000313" key="1">
    <source>
        <dbReference type="EMBL" id="CQR56544.1"/>
    </source>
</evidence>
<dbReference type="AlphaFoldDB" id="A0A0E4HF75"/>